<proteinExistence type="predicted"/>
<dbReference type="Proteomes" id="UP000670947">
    <property type="component" value="Unassembled WGS sequence"/>
</dbReference>
<dbReference type="RefSeq" id="WP_208849724.1">
    <property type="nucleotide sequence ID" value="NZ_JAGGDJ010000026.1"/>
</dbReference>
<accession>A0ABS3WF86</accession>
<reference evidence="1 2" key="1">
    <citation type="submission" date="2021-03" db="EMBL/GenBank/DDBJ databases">
        <title>Paenibacillus artemisicola MWE-103 whole genome sequence.</title>
        <authorList>
            <person name="Ham Y.J."/>
        </authorList>
    </citation>
    <scope>NUCLEOTIDE SEQUENCE [LARGE SCALE GENOMIC DNA]</scope>
    <source>
        <strain evidence="1 2">MWE-103</strain>
    </source>
</reference>
<keyword evidence="2" id="KW-1185">Reference proteome</keyword>
<evidence type="ECO:0000313" key="2">
    <source>
        <dbReference type="Proteomes" id="UP000670947"/>
    </source>
</evidence>
<organism evidence="1 2">
    <name type="scientific">Paenibacillus artemisiicola</name>
    <dbReference type="NCBI Taxonomy" id="1172618"/>
    <lineage>
        <taxon>Bacteria</taxon>
        <taxon>Bacillati</taxon>
        <taxon>Bacillota</taxon>
        <taxon>Bacilli</taxon>
        <taxon>Bacillales</taxon>
        <taxon>Paenibacillaceae</taxon>
        <taxon>Paenibacillus</taxon>
    </lineage>
</organism>
<name>A0ABS3WF86_9BACL</name>
<sequence length="143" mass="16864">MEYKDLKNLIHVDLIDYKEIEGMKLILRFRIHRDSNEQSYTDLINFVGDTSLDQDDAKFPLIEIAFDSYIGFSIRKESYTLWDDYEEFEGKIFRVFEKSRYLDFIRLATFASEEHPGPFKHYGVAGLNHIVDIISSDDPIVRV</sequence>
<evidence type="ECO:0000313" key="1">
    <source>
        <dbReference type="EMBL" id="MBO7746986.1"/>
    </source>
</evidence>
<comment type="caution">
    <text evidence="1">The sequence shown here is derived from an EMBL/GenBank/DDBJ whole genome shotgun (WGS) entry which is preliminary data.</text>
</comment>
<dbReference type="EMBL" id="JAGGDJ010000026">
    <property type="protein sequence ID" value="MBO7746986.1"/>
    <property type="molecule type" value="Genomic_DNA"/>
</dbReference>
<protein>
    <submittedName>
        <fullName evidence="1">Uncharacterized protein</fullName>
    </submittedName>
</protein>
<gene>
    <name evidence="1" type="ORF">I8J29_22540</name>
</gene>